<dbReference type="RefSeq" id="WP_176006643.1">
    <property type="nucleotide sequence ID" value="NZ_JABWMI010000014.1"/>
</dbReference>
<dbReference type="CDD" id="cd00063">
    <property type="entry name" value="FN3"/>
    <property type="match status" value="1"/>
</dbReference>
<evidence type="ECO:0000313" key="6">
    <source>
        <dbReference type="EMBL" id="NYA71834.1"/>
    </source>
</evidence>
<proteinExistence type="predicted"/>
<dbReference type="SUPFAM" id="SSF49265">
    <property type="entry name" value="Fibronectin type III"/>
    <property type="match status" value="1"/>
</dbReference>
<dbReference type="InterPro" id="IPR049304">
    <property type="entry name" value="Gly_rich_dom"/>
</dbReference>
<dbReference type="NCBIfam" id="TIGR04183">
    <property type="entry name" value="Por_Secre_tail"/>
    <property type="match status" value="1"/>
</dbReference>
<dbReference type="InterPro" id="IPR021655">
    <property type="entry name" value="Put_metal-bd"/>
</dbReference>
<comment type="caution">
    <text evidence="6">The sequence shown here is derived from an EMBL/GenBank/DDBJ whole genome shotgun (WGS) entry which is preliminary data.</text>
</comment>
<keyword evidence="1 3" id="KW-0732">Signal</keyword>
<evidence type="ECO:0000256" key="1">
    <source>
        <dbReference type="ARBA" id="ARBA00022729"/>
    </source>
</evidence>
<evidence type="ECO:0000256" key="2">
    <source>
        <dbReference type="SAM" id="MobiDB-lite"/>
    </source>
</evidence>
<name>A0A7Y8Y3C0_9FLAO</name>
<dbReference type="AlphaFoldDB" id="A0A7Y8Y3C0"/>
<evidence type="ECO:0000256" key="3">
    <source>
        <dbReference type="SAM" id="SignalP"/>
    </source>
</evidence>
<feature type="domain" description="Glycine-rich" evidence="5">
    <location>
        <begin position="31"/>
        <end position="232"/>
    </location>
</feature>
<dbReference type="Proteomes" id="UP000535020">
    <property type="component" value="Unassembled WGS sequence"/>
</dbReference>
<dbReference type="InterPro" id="IPR026444">
    <property type="entry name" value="Secre_tail"/>
</dbReference>
<evidence type="ECO:0000259" key="5">
    <source>
        <dbReference type="Pfam" id="PF21722"/>
    </source>
</evidence>
<dbReference type="Gene3D" id="2.60.40.10">
    <property type="entry name" value="Immunoglobulins"/>
    <property type="match status" value="1"/>
</dbReference>
<protein>
    <submittedName>
        <fullName evidence="6">Choice-of-anchor D domain-containing protein</fullName>
    </submittedName>
</protein>
<feature type="chain" id="PRO_5030699946" evidence="3">
    <location>
        <begin position="26"/>
        <end position="833"/>
    </location>
</feature>
<dbReference type="InterPro" id="IPR036116">
    <property type="entry name" value="FN3_sf"/>
</dbReference>
<sequence>MKRIFYFLARAICVIALCIPTIGNAQSEIFTTSGTFTVPEGVTSITVEAWGGGGCGSTISDNLAGGGGGGGAYARKVVAVTPLATYTVTVGQGSISGSESGGDSWFIDTATIVAKGGASASDNSATAAVGGQASLSIGDVTFDGGNGADGTGSIAGGGGSSAGSTATGNAATGATGGLAPSEGGIGGDGRIDTSGPGINGGFPGGGGGGAYRVDGGIAVGGTGGNGLVRLTWIGAEINVFGNDTAINNGDTTTSVDNWTEFEATSINLQSSRTFQIESSGTASLSLTISTITISGDNASDFTLTSSPTPSINPGASSFFTVSFSPSEVGLRTAVISIPNNDDDENPFTFAISGMGMAEDGDGDGFSADIDCDDTNPDVWQNLEFYVDADGDGYGTGELTLACAGDPGTAPVGFSLTADDCDDTAATTNPGAVEIDFNGMDDNCDGTIDEGSQLLSQVLPSQCGQTFQSINALVGAVSFGGGVDGYRFRCTNNTTMTTEDIDSNVPHFNMTSLASYDYSTTYTISVMLRRNGIWLNYFGPSCEVSTPAILGPGGSASIVPAQCGSTVTSLSTLVATNSLLGVTGYRFQITNMTDPSAPNQVQTYENNHHWFSISNLDTFTYGTTYAVEVAVKTNGDFTNFGSTCTISTPNVPGIVNPGIATSTGTFFYTQSKGHVTSYRFELTNTTDMTVNVIDRPVHYFSFTQVPGFMPGTQYSVRVALMTTGIWSPYGPTQLVTAPGAAKVIVKDTEPTVGPFEVVGYPNPFNDRFSLELDAAENTNIQIKAYDMMGRLLEDRDISSEALETQSFGAEYPSGVYNVIVSEGDNVKTLRMVKR</sequence>
<accession>A0A7Y8Y3C0</accession>
<evidence type="ECO:0000259" key="4">
    <source>
        <dbReference type="Pfam" id="PF18962"/>
    </source>
</evidence>
<dbReference type="EMBL" id="JACBJI010000005">
    <property type="protein sequence ID" value="NYA71834.1"/>
    <property type="molecule type" value="Genomic_DNA"/>
</dbReference>
<dbReference type="Pfam" id="PF11617">
    <property type="entry name" value="Cu-binding_MopE"/>
    <property type="match status" value="2"/>
</dbReference>
<dbReference type="InterPro" id="IPR013783">
    <property type="entry name" value="Ig-like_fold"/>
</dbReference>
<feature type="domain" description="Secretion system C-terminal sorting" evidence="4">
    <location>
        <begin position="759"/>
        <end position="827"/>
    </location>
</feature>
<dbReference type="NCBIfam" id="NF012200">
    <property type="entry name" value="choice_anch_D"/>
    <property type="match status" value="1"/>
</dbReference>
<feature type="region of interest" description="Disordered" evidence="2">
    <location>
        <begin position="173"/>
        <end position="202"/>
    </location>
</feature>
<evidence type="ECO:0000313" key="7">
    <source>
        <dbReference type="Proteomes" id="UP000535020"/>
    </source>
</evidence>
<gene>
    <name evidence="6" type="ORF">HZF10_12955</name>
</gene>
<organism evidence="6 7">
    <name type="scientific">Flavobacterium agri</name>
    <dbReference type="NCBI Taxonomy" id="2743471"/>
    <lineage>
        <taxon>Bacteria</taxon>
        <taxon>Pseudomonadati</taxon>
        <taxon>Bacteroidota</taxon>
        <taxon>Flavobacteriia</taxon>
        <taxon>Flavobacteriales</taxon>
        <taxon>Flavobacteriaceae</taxon>
        <taxon>Flavobacterium</taxon>
    </lineage>
</organism>
<keyword evidence="7" id="KW-1185">Reference proteome</keyword>
<dbReference type="InterPro" id="IPR003961">
    <property type="entry name" value="FN3_dom"/>
</dbReference>
<feature type="signal peptide" evidence="3">
    <location>
        <begin position="1"/>
        <end position="25"/>
    </location>
</feature>
<dbReference type="Pfam" id="PF18962">
    <property type="entry name" value="Por_Secre_tail"/>
    <property type="match status" value="1"/>
</dbReference>
<reference evidence="6 7" key="1">
    <citation type="submission" date="2020-07" db="EMBL/GenBank/DDBJ databases">
        <authorList>
            <person name="Sun Q."/>
        </authorList>
    </citation>
    <scope>NUCLEOTIDE SEQUENCE [LARGE SCALE GENOMIC DNA]</scope>
    <source>
        <strain evidence="6 7">MAH-1</strain>
    </source>
</reference>
<dbReference type="Pfam" id="PF21722">
    <property type="entry name" value="Gly_rich_2"/>
    <property type="match status" value="1"/>
</dbReference>